<organism evidence="4 5">
    <name type="scientific">Vibrio europaeus</name>
    <dbReference type="NCBI Taxonomy" id="300876"/>
    <lineage>
        <taxon>Bacteria</taxon>
        <taxon>Pseudomonadati</taxon>
        <taxon>Pseudomonadota</taxon>
        <taxon>Gammaproteobacteria</taxon>
        <taxon>Vibrionales</taxon>
        <taxon>Vibrionaceae</taxon>
        <taxon>Vibrio</taxon>
        <taxon>Vibrio oreintalis group</taxon>
    </lineage>
</organism>
<dbReference type="PANTHER" id="PTHR43364">
    <property type="entry name" value="NADH-SPECIFIC METHYLGLYOXAL REDUCTASE-RELATED"/>
    <property type="match status" value="1"/>
</dbReference>
<dbReference type="GO" id="GO:0005829">
    <property type="term" value="C:cytosol"/>
    <property type="evidence" value="ECO:0007669"/>
    <property type="project" value="TreeGrafter"/>
</dbReference>
<dbReference type="GO" id="GO:0016491">
    <property type="term" value="F:oxidoreductase activity"/>
    <property type="evidence" value="ECO:0007669"/>
    <property type="project" value="UniProtKB-KW"/>
</dbReference>
<dbReference type="SUPFAM" id="SSF51430">
    <property type="entry name" value="NAD(P)-linked oxidoreductase"/>
    <property type="match status" value="1"/>
</dbReference>
<accession>A0A178JD33</accession>
<evidence type="ECO:0000313" key="5">
    <source>
        <dbReference type="Proteomes" id="UP000094761"/>
    </source>
</evidence>
<name>A0A178JD33_9VIBR</name>
<feature type="domain" description="NADP-dependent oxidoreductase" evidence="2">
    <location>
        <begin position="16"/>
        <end position="317"/>
    </location>
</feature>
<dbReference type="Pfam" id="PF00248">
    <property type="entry name" value="Aldo_ket_red"/>
    <property type="match status" value="1"/>
</dbReference>
<keyword evidence="6" id="KW-1185">Reference proteome</keyword>
<dbReference type="PANTHER" id="PTHR43364:SF4">
    <property type="entry name" value="NAD(P)-LINKED OXIDOREDUCTASE SUPERFAMILY PROTEIN"/>
    <property type="match status" value="1"/>
</dbReference>
<evidence type="ECO:0000313" key="3">
    <source>
        <dbReference type="EMBL" id="MDC5738512.1"/>
    </source>
</evidence>
<dbReference type="InterPro" id="IPR020471">
    <property type="entry name" value="AKR"/>
</dbReference>
<proteinExistence type="predicted"/>
<dbReference type="InterPro" id="IPR036812">
    <property type="entry name" value="NAD(P)_OxRdtase_dom_sf"/>
</dbReference>
<dbReference type="EMBL" id="LUAX01000001">
    <property type="protein sequence ID" value="OAN00145.1"/>
    <property type="molecule type" value="Genomic_DNA"/>
</dbReference>
<evidence type="ECO:0000313" key="4">
    <source>
        <dbReference type="EMBL" id="OAN00145.1"/>
    </source>
</evidence>
<comment type="caution">
    <text evidence="4">The sequence shown here is derived from an EMBL/GenBank/DDBJ whole genome shotgun (WGS) entry which is preliminary data.</text>
</comment>
<reference evidence="4 5" key="1">
    <citation type="submission" date="2016-03" db="EMBL/GenBank/DDBJ databases">
        <title>Draft genome sequence of the Vibrio tubiashii subs. europaeus.</title>
        <authorList>
            <person name="Spinard E."/>
            <person name="Dubert J."/>
            <person name="Nelson D.R."/>
            <person name="Barja J.L."/>
        </authorList>
    </citation>
    <scope>NUCLEOTIDE SEQUENCE [LARGE SCALE GENOMIC DNA]</scope>
    <source>
        <strain evidence="5">PP-638</strain>
        <strain evidence="4">PP2-638</strain>
    </source>
</reference>
<evidence type="ECO:0000313" key="6">
    <source>
        <dbReference type="Proteomes" id="UP001150001"/>
    </source>
</evidence>
<evidence type="ECO:0000256" key="1">
    <source>
        <dbReference type="ARBA" id="ARBA00023002"/>
    </source>
</evidence>
<dbReference type="GeneID" id="78074688"/>
<dbReference type="OrthoDB" id="9772407at2"/>
<evidence type="ECO:0000259" key="2">
    <source>
        <dbReference type="Pfam" id="PF00248"/>
    </source>
</evidence>
<dbReference type="AlphaFoldDB" id="A0A178JD33"/>
<sequence>MQTREIGQSGIHASVIGLGTWAMGGWMWGGTDEKAAIEAIHASLDCGVSLIDTAPAYGLGVSEQLVGKAIKGKRDQVVLATKCGLVWHTDKGNHFFDENGKPVHRYLGADAIHYEVEQSLKRLQTDYLDLYITHWQDPTTPVEETMDALLALKKAGKIRAIGISNANQAELAAYQQCGAVDAVQEKYNLIERQLEENLLPKTIATQVSCLSYSSLAMGLLSGKISPERTFTGDDQRITDPMFTVENRRWVQQFCQSIEPIARQKNISVAQLVIAATLQQPGITYALCGARNAAQAIENAAAGQVILTQEEVNFIDAKSHEFFGELELA</sequence>
<protein>
    <submittedName>
        <fullName evidence="4">Aldo/keto reductase</fullName>
    </submittedName>
</protein>
<dbReference type="InterPro" id="IPR050523">
    <property type="entry name" value="AKR_Detox_Biosynth"/>
</dbReference>
<dbReference type="Gene3D" id="3.20.20.100">
    <property type="entry name" value="NADP-dependent oxidoreductase domain"/>
    <property type="match status" value="1"/>
</dbReference>
<dbReference type="Proteomes" id="UP000094761">
    <property type="component" value="Unassembled WGS sequence"/>
</dbReference>
<gene>
    <name evidence="4" type="ORF">AZ468_03200</name>
    <name evidence="3" type="ORF">OPW20_00435</name>
</gene>
<dbReference type="Proteomes" id="UP001150001">
    <property type="component" value="Unassembled WGS sequence"/>
</dbReference>
<dbReference type="EMBL" id="JAPFIT010000003">
    <property type="protein sequence ID" value="MDC5738512.1"/>
    <property type="molecule type" value="Genomic_DNA"/>
</dbReference>
<dbReference type="InterPro" id="IPR023210">
    <property type="entry name" value="NADP_OxRdtase_dom"/>
</dbReference>
<keyword evidence="1" id="KW-0560">Oxidoreductase</keyword>
<dbReference type="RefSeq" id="WP_069666092.1">
    <property type="nucleotide sequence ID" value="NZ_JAPFIM010000017.1"/>
</dbReference>
<dbReference type="PRINTS" id="PR00069">
    <property type="entry name" value="ALDKETRDTASE"/>
</dbReference>
<reference evidence="3" key="2">
    <citation type="submission" date="2022-11" db="EMBL/GenBank/DDBJ databases">
        <title>Role of the vibriolysin VemA secreted by the emergent pathogen Vibrio europaeus in the colonization of Manila clam mucus.</title>
        <authorList>
            <person name="Martinez C."/>
            <person name="Rodriguez S."/>
            <person name="Vences A."/>
            <person name="Barja J.L."/>
            <person name="Toranzo A.E."/>
            <person name="Dubert J."/>
        </authorList>
    </citation>
    <scope>NUCLEOTIDE SEQUENCE</scope>
    <source>
        <strain evidence="3">3454</strain>
    </source>
</reference>